<evidence type="ECO:0000256" key="1">
    <source>
        <dbReference type="SAM" id="Phobius"/>
    </source>
</evidence>
<proteinExistence type="predicted"/>
<reference evidence="2 3" key="1">
    <citation type="submission" date="2018-08" db="EMBL/GenBank/DDBJ databases">
        <title>A genome reference for cultivated species of the human gut microbiota.</title>
        <authorList>
            <person name="Zou Y."/>
            <person name="Xue W."/>
            <person name="Luo G."/>
        </authorList>
    </citation>
    <scope>NUCLEOTIDE SEQUENCE [LARGE SCALE GENOMIC DNA]</scope>
    <source>
        <strain evidence="2 3">TF08-11</strain>
    </source>
</reference>
<sequence>MAYVPVPKDMNAVKTKVAFNLTKRQIVCFGAGLLVGLPAFFLIKGHVSSSTATLLMVLVMLPFFMFAMYEKNGQPLEKIIRNIVQVSFIRPKERPYKTNNFYSAVVRQEKLDKEVQKIVQGEKAHKSGKAAD</sequence>
<comment type="caution">
    <text evidence="2">The sequence shown here is derived from an EMBL/GenBank/DDBJ whole genome shotgun (WGS) entry which is preliminary data.</text>
</comment>
<protein>
    <submittedName>
        <fullName evidence="2">PrgI family protein</fullName>
    </submittedName>
</protein>
<keyword evidence="1" id="KW-1133">Transmembrane helix</keyword>
<accession>A0A3E3E9B7</accession>
<gene>
    <name evidence="2" type="ORF">DXC78_00530</name>
</gene>
<feature type="transmembrane region" description="Helical" evidence="1">
    <location>
        <begin position="49"/>
        <end position="69"/>
    </location>
</feature>
<keyword evidence="1" id="KW-0812">Transmembrane</keyword>
<dbReference type="RefSeq" id="WP_117445213.1">
    <property type="nucleotide sequence ID" value="NZ_QUSK01000001.1"/>
</dbReference>
<name>A0A3E3E9B7_9FIRM</name>
<dbReference type="AlphaFoldDB" id="A0A3E3E9B7"/>
<dbReference type="InterPro" id="IPR024414">
    <property type="entry name" value="Uncharacterised_PrgI"/>
</dbReference>
<feature type="transmembrane region" description="Helical" evidence="1">
    <location>
        <begin position="26"/>
        <end position="43"/>
    </location>
</feature>
<evidence type="ECO:0000313" key="3">
    <source>
        <dbReference type="Proteomes" id="UP000260721"/>
    </source>
</evidence>
<dbReference type="Proteomes" id="UP000260721">
    <property type="component" value="Unassembled WGS sequence"/>
</dbReference>
<dbReference type="EMBL" id="QUSK01000001">
    <property type="protein sequence ID" value="RGD78355.1"/>
    <property type="molecule type" value="Genomic_DNA"/>
</dbReference>
<evidence type="ECO:0000313" key="2">
    <source>
        <dbReference type="EMBL" id="RGD78355.1"/>
    </source>
</evidence>
<dbReference type="Pfam" id="PF12666">
    <property type="entry name" value="PrgI"/>
    <property type="match status" value="1"/>
</dbReference>
<keyword evidence="1" id="KW-0472">Membrane</keyword>
<organism evidence="2 3">
    <name type="scientific">Faecalicoccus pleomorphus</name>
    <dbReference type="NCBI Taxonomy" id="1323"/>
    <lineage>
        <taxon>Bacteria</taxon>
        <taxon>Bacillati</taxon>
        <taxon>Bacillota</taxon>
        <taxon>Erysipelotrichia</taxon>
        <taxon>Erysipelotrichales</taxon>
        <taxon>Erysipelotrichaceae</taxon>
        <taxon>Faecalicoccus</taxon>
    </lineage>
</organism>